<gene>
    <name evidence="8" type="ORF">HX876_16490</name>
</gene>
<dbReference type="PIRSF" id="PIRSF000103">
    <property type="entry name" value="HIBADH"/>
    <property type="match status" value="1"/>
</dbReference>
<comment type="similarity">
    <text evidence="1">Belongs to the HIBADH-related family.</text>
</comment>
<dbReference type="RefSeq" id="WP_177059542.1">
    <property type="nucleotide sequence ID" value="NZ_JACAPS010000027.1"/>
</dbReference>
<name>A0A7Y7YCY3_9PSED</name>
<sequence length="287" mass="28641">MTTIAVLGLGAMGSRMAANLLRVGHTVTVWNRTAQAAEELVAAGASSAATPKEAATGASIVLSMVRDDAASSDVWLHPEHGAFAGMTASGIAIESSTVSHEWVLQLGQAARARGLSLIDAPVSGSRPQAEAGQLVFLVGGEAAAVEAAEEVLQAMGASIHHVGALGAGALVKLATNALLGVQVTTLAELFGILGAHGVDLGKAFEAVGATSVSSVAAQRSAASMTAGNFAPQFPVALIEKDFGYAVSAAGGAAAAPTIEAARQVFSSASQQGLGELNMTSVVKLFAR</sequence>
<evidence type="ECO:0000256" key="1">
    <source>
        <dbReference type="ARBA" id="ARBA00009080"/>
    </source>
</evidence>
<feature type="chain" id="PRO_5031550770" evidence="5">
    <location>
        <begin position="18"/>
        <end position="287"/>
    </location>
</feature>
<accession>A0A7Y7YCY3</accession>
<evidence type="ECO:0000313" key="9">
    <source>
        <dbReference type="Proteomes" id="UP000520592"/>
    </source>
</evidence>
<dbReference type="InterPro" id="IPR029154">
    <property type="entry name" value="HIBADH-like_NADP-bd"/>
</dbReference>
<keyword evidence="3" id="KW-0520">NAD</keyword>
<feature type="signal peptide" evidence="5">
    <location>
        <begin position="1"/>
        <end position="17"/>
    </location>
</feature>
<proteinExistence type="inferred from homology"/>
<dbReference type="PROSITE" id="PS00895">
    <property type="entry name" value="3_HYDROXYISOBUT_DH"/>
    <property type="match status" value="1"/>
</dbReference>
<feature type="active site" evidence="4">
    <location>
        <position position="172"/>
    </location>
</feature>
<comment type="caution">
    <text evidence="8">The sequence shown here is derived from an EMBL/GenBank/DDBJ whole genome shotgun (WGS) entry which is preliminary data.</text>
</comment>
<dbReference type="SUPFAM" id="SSF51735">
    <property type="entry name" value="NAD(P)-binding Rossmann-fold domains"/>
    <property type="match status" value="1"/>
</dbReference>
<reference evidence="8 9" key="1">
    <citation type="submission" date="2020-04" db="EMBL/GenBank/DDBJ databases">
        <title>Molecular characterization of pseudomonads from Agaricus bisporus reveal novel blotch 2 pathogens in Western Europe.</title>
        <authorList>
            <person name="Taparia T."/>
            <person name="Krijger M."/>
            <person name="Haynes E."/>
            <person name="Elpinstone J.G."/>
            <person name="Noble R."/>
            <person name="Van Der Wolf J."/>
        </authorList>
    </citation>
    <scope>NUCLEOTIDE SEQUENCE [LARGE SCALE GENOMIC DNA]</scope>
    <source>
        <strain evidence="8 9">IPO3737</strain>
    </source>
</reference>
<dbReference type="InterPro" id="IPR008927">
    <property type="entry name" value="6-PGluconate_DH-like_C_sf"/>
</dbReference>
<dbReference type="Pfam" id="PF03446">
    <property type="entry name" value="NAD_binding_2"/>
    <property type="match status" value="1"/>
</dbReference>
<protein>
    <submittedName>
        <fullName evidence="8">NAD(P)-dependent oxidoreductase</fullName>
    </submittedName>
</protein>
<dbReference type="InterPro" id="IPR013328">
    <property type="entry name" value="6PGD_dom2"/>
</dbReference>
<evidence type="ECO:0000259" key="6">
    <source>
        <dbReference type="Pfam" id="PF03446"/>
    </source>
</evidence>
<dbReference type="Gene3D" id="1.10.1040.10">
    <property type="entry name" value="N-(1-d-carboxylethyl)-l-norvaline Dehydrogenase, domain 2"/>
    <property type="match status" value="1"/>
</dbReference>
<dbReference type="GO" id="GO:0016054">
    <property type="term" value="P:organic acid catabolic process"/>
    <property type="evidence" value="ECO:0007669"/>
    <property type="project" value="UniProtKB-ARBA"/>
</dbReference>
<dbReference type="SUPFAM" id="SSF48179">
    <property type="entry name" value="6-phosphogluconate dehydrogenase C-terminal domain-like"/>
    <property type="match status" value="1"/>
</dbReference>
<organism evidence="8 9">
    <name type="scientific">Pseudomonas gingeri</name>
    <dbReference type="NCBI Taxonomy" id="117681"/>
    <lineage>
        <taxon>Bacteria</taxon>
        <taxon>Pseudomonadati</taxon>
        <taxon>Pseudomonadota</taxon>
        <taxon>Gammaproteobacteria</taxon>
        <taxon>Pseudomonadales</taxon>
        <taxon>Pseudomonadaceae</taxon>
        <taxon>Pseudomonas</taxon>
    </lineage>
</organism>
<dbReference type="Pfam" id="PF14833">
    <property type="entry name" value="NAD_binding_11"/>
    <property type="match status" value="1"/>
</dbReference>
<dbReference type="Gene3D" id="3.40.50.720">
    <property type="entry name" value="NAD(P)-binding Rossmann-like Domain"/>
    <property type="match status" value="1"/>
</dbReference>
<feature type="domain" description="6-phosphogluconate dehydrogenase NADP-binding" evidence="6">
    <location>
        <begin position="3"/>
        <end position="163"/>
    </location>
</feature>
<dbReference type="GO" id="GO:0016491">
    <property type="term" value="F:oxidoreductase activity"/>
    <property type="evidence" value="ECO:0007669"/>
    <property type="project" value="UniProtKB-KW"/>
</dbReference>
<keyword evidence="5" id="KW-0732">Signal</keyword>
<dbReference type="PANTHER" id="PTHR43060">
    <property type="entry name" value="3-HYDROXYISOBUTYRATE DEHYDROGENASE-LIKE 1, MITOCHONDRIAL-RELATED"/>
    <property type="match status" value="1"/>
</dbReference>
<evidence type="ECO:0000256" key="4">
    <source>
        <dbReference type="PIRSR" id="PIRSR000103-1"/>
    </source>
</evidence>
<dbReference type="InterPro" id="IPR036291">
    <property type="entry name" value="NAD(P)-bd_dom_sf"/>
</dbReference>
<dbReference type="InterPro" id="IPR006115">
    <property type="entry name" value="6PGDH_NADP-bd"/>
</dbReference>
<evidence type="ECO:0000313" key="8">
    <source>
        <dbReference type="EMBL" id="NWC34002.1"/>
    </source>
</evidence>
<evidence type="ECO:0000256" key="5">
    <source>
        <dbReference type="SAM" id="SignalP"/>
    </source>
</evidence>
<dbReference type="InterPro" id="IPR015815">
    <property type="entry name" value="HIBADH-related"/>
</dbReference>
<dbReference type="Proteomes" id="UP000520592">
    <property type="component" value="Unassembled WGS sequence"/>
</dbReference>
<evidence type="ECO:0000256" key="3">
    <source>
        <dbReference type="ARBA" id="ARBA00023027"/>
    </source>
</evidence>
<dbReference type="InterPro" id="IPR002204">
    <property type="entry name" value="3-OH-isobutyrate_DH-rel_CS"/>
</dbReference>
<dbReference type="GO" id="GO:0050661">
    <property type="term" value="F:NADP binding"/>
    <property type="evidence" value="ECO:0007669"/>
    <property type="project" value="InterPro"/>
</dbReference>
<keyword evidence="2" id="KW-0560">Oxidoreductase</keyword>
<evidence type="ECO:0000256" key="2">
    <source>
        <dbReference type="ARBA" id="ARBA00023002"/>
    </source>
</evidence>
<evidence type="ECO:0000259" key="7">
    <source>
        <dbReference type="Pfam" id="PF14833"/>
    </source>
</evidence>
<dbReference type="EMBL" id="JACAQD010000018">
    <property type="protein sequence ID" value="NWC34002.1"/>
    <property type="molecule type" value="Genomic_DNA"/>
</dbReference>
<dbReference type="PANTHER" id="PTHR43060:SF15">
    <property type="entry name" value="3-HYDROXYISOBUTYRATE DEHYDROGENASE-LIKE 1, MITOCHONDRIAL-RELATED"/>
    <property type="match status" value="1"/>
</dbReference>
<dbReference type="GO" id="GO:0051287">
    <property type="term" value="F:NAD binding"/>
    <property type="evidence" value="ECO:0007669"/>
    <property type="project" value="InterPro"/>
</dbReference>
<feature type="domain" description="3-hydroxyisobutyrate dehydrogenase-like NAD-binding" evidence="7">
    <location>
        <begin position="166"/>
        <end position="284"/>
    </location>
</feature>
<dbReference type="AlphaFoldDB" id="A0A7Y7YCY3"/>